<gene>
    <name evidence="6" type="ORF">Salmuc_01443</name>
</gene>
<keyword evidence="2" id="KW-0805">Transcription regulation</keyword>
<dbReference type="Pfam" id="PF00126">
    <property type="entry name" value="HTH_1"/>
    <property type="match status" value="1"/>
</dbReference>
<keyword evidence="3" id="KW-0238">DNA-binding</keyword>
<evidence type="ECO:0000256" key="4">
    <source>
        <dbReference type="ARBA" id="ARBA00023163"/>
    </source>
</evidence>
<dbReference type="HOGENOM" id="CLU_1730092_0_0_5"/>
<dbReference type="AlphaFoldDB" id="S9S9F5"/>
<dbReference type="SUPFAM" id="SSF46785">
    <property type="entry name" value="Winged helix' DNA-binding domain"/>
    <property type="match status" value="1"/>
</dbReference>
<comment type="caution">
    <text evidence="6">The sequence shown here is derived from an EMBL/GenBank/DDBJ whole genome shotgun (WGS) entry which is preliminary data.</text>
</comment>
<dbReference type="InterPro" id="IPR036390">
    <property type="entry name" value="WH_DNA-bd_sf"/>
</dbReference>
<dbReference type="EMBL" id="APVH01000003">
    <property type="protein sequence ID" value="EPX86795.1"/>
    <property type="molecule type" value="Genomic_DNA"/>
</dbReference>
<dbReference type="PROSITE" id="PS50931">
    <property type="entry name" value="HTH_LYSR"/>
    <property type="match status" value="1"/>
</dbReference>
<proteinExistence type="inferred from homology"/>
<evidence type="ECO:0000256" key="3">
    <source>
        <dbReference type="ARBA" id="ARBA00023125"/>
    </source>
</evidence>
<evidence type="ECO:0000259" key="5">
    <source>
        <dbReference type="PROSITE" id="PS50931"/>
    </source>
</evidence>
<dbReference type="PANTHER" id="PTHR30419:SF2">
    <property type="entry name" value="LYSR FAMILY TRANSCRIPTIONAL REGULATOR"/>
    <property type="match status" value="1"/>
</dbReference>
<dbReference type="PANTHER" id="PTHR30419">
    <property type="entry name" value="HTH-TYPE TRANSCRIPTIONAL REGULATOR YBHD"/>
    <property type="match status" value="1"/>
</dbReference>
<evidence type="ECO:0000256" key="2">
    <source>
        <dbReference type="ARBA" id="ARBA00023015"/>
    </source>
</evidence>
<dbReference type="GO" id="GO:0003677">
    <property type="term" value="F:DNA binding"/>
    <property type="evidence" value="ECO:0007669"/>
    <property type="project" value="UniProtKB-KW"/>
</dbReference>
<keyword evidence="7" id="KW-1185">Reference proteome</keyword>
<dbReference type="Gene3D" id="1.10.10.10">
    <property type="entry name" value="Winged helix-like DNA-binding domain superfamily/Winged helix DNA-binding domain"/>
    <property type="match status" value="1"/>
</dbReference>
<dbReference type="InterPro" id="IPR050950">
    <property type="entry name" value="HTH-type_LysR_regulators"/>
</dbReference>
<comment type="similarity">
    <text evidence="1">Belongs to the LysR transcriptional regulatory family.</text>
</comment>
<reference evidence="7" key="1">
    <citation type="journal article" date="2014" name="Stand. Genomic Sci.">
        <title>Genome sequence of the exopolysaccharide-producing Salipiger mucosus type strain (DSM 16094(T)), a moderately halophilic member of the Roseobacter clade.</title>
        <authorList>
            <person name="Riedel T."/>
            <person name="Spring S."/>
            <person name="Fiebig A."/>
            <person name="Petersen J."/>
            <person name="Kyrpides N.C."/>
            <person name="Goker M."/>
            <person name="Klenk H.P."/>
        </authorList>
    </citation>
    <scope>NUCLEOTIDE SEQUENCE [LARGE SCALE GENOMIC DNA]</scope>
    <source>
        <strain evidence="7">DSM 16094</strain>
    </source>
</reference>
<keyword evidence="4" id="KW-0804">Transcription</keyword>
<evidence type="ECO:0000313" key="7">
    <source>
        <dbReference type="Proteomes" id="UP000015347"/>
    </source>
</evidence>
<dbReference type="Proteomes" id="UP000015347">
    <property type="component" value="Unassembled WGS sequence"/>
</dbReference>
<name>S9S9F5_9RHOB</name>
<dbReference type="FunFam" id="1.10.10.10:FF:000001">
    <property type="entry name" value="LysR family transcriptional regulator"/>
    <property type="match status" value="1"/>
</dbReference>
<dbReference type="STRING" id="1123237.Salmuc_01443"/>
<dbReference type="Gene3D" id="3.40.190.10">
    <property type="entry name" value="Periplasmic binding protein-like II"/>
    <property type="match status" value="1"/>
</dbReference>
<dbReference type="InterPro" id="IPR000847">
    <property type="entry name" value="LysR_HTH_N"/>
</dbReference>
<dbReference type="OrthoDB" id="464481at2"/>
<dbReference type="GO" id="GO:0005829">
    <property type="term" value="C:cytosol"/>
    <property type="evidence" value="ECO:0007669"/>
    <property type="project" value="TreeGrafter"/>
</dbReference>
<dbReference type="InterPro" id="IPR036388">
    <property type="entry name" value="WH-like_DNA-bd_sf"/>
</dbReference>
<dbReference type="GO" id="GO:0003700">
    <property type="term" value="F:DNA-binding transcription factor activity"/>
    <property type="evidence" value="ECO:0007669"/>
    <property type="project" value="InterPro"/>
</dbReference>
<evidence type="ECO:0000256" key="1">
    <source>
        <dbReference type="ARBA" id="ARBA00009437"/>
    </source>
</evidence>
<dbReference type="RefSeq" id="WP_021119672.1">
    <property type="nucleotide sequence ID" value="NZ_KE557273.1"/>
</dbReference>
<evidence type="ECO:0000313" key="6">
    <source>
        <dbReference type="EMBL" id="EPX86795.1"/>
    </source>
</evidence>
<dbReference type="eggNOG" id="COG0583">
    <property type="taxonomic scope" value="Bacteria"/>
</dbReference>
<protein>
    <submittedName>
        <fullName evidence="6">Transcriptional regulator, LysR family</fullName>
    </submittedName>
</protein>
<organism evidence="6 7">
    <name type="scientific">Salipiger mucosus DSM 16094</name>
    <dbReference type="NCBI Taxonomy" id="1123237"/>
    <lineage>
        <taxon>Bacteria</taxon>
        <taxon>Pseudomonadati</taxon>
        <taxon>Pseudomonadota</taxon>
        <taxon>Alphaproteobacteria</taxon>
        <taxon>Rhodobacterales</taxon>
        <taxon>Roseobacteraceae</taxon>
        <taxon>Salipiger</taxon>
    </lineage>
</organism>
<sequence>MSFDLQSLELFRSIAETGSIAGAAARHGIAPSAVSKRLASLEAEAATELVIRHRRGIELTPAGRLVLKHAETLANQLAGLQSELRDQRSGGRGVIRMAANTSAITQFLPEDLAEFVLSNPGTTIRMAELESIEIIEAVTVGPGRPWGSFRA</sequence>
<feature type="domain" description="HTH lysR-type" evidence="5">
    <location>
        <begin position="3"/>
        <end position="60"/>
    </location>
</feature>
<accession>S9S9F5</accession>